<dbReference type="Gene3D" id="3.10.120.10">
    <property type="entry name" value="Cytochrome b5-like heme/steroid binding domain"/>
    <property type="match status" value="1"/>
</dbReference>
<dbReference type="Proteomes" id="UP000796880">
    <property type="component" value="Unassembled WGS sequence"/>
</dbReference>
<dbReference type="InterPro" id="IPR036400">
    <property type="entry name" value="Cyt_B5-like_heme/steroid_sf"/>
</dbReference>
<evidence type="ECO:0000256" key="2">
    <source>
        <dbReference type="ARBA" id="ARBA00004240"/>
    </source>
</evidence>
<keyword evidence="4" id="KW-0349">Heme</keyword>
<keyword evidence="3" id="KW-1003">Cell membrane</keyword>
<dbReference type="InterPro" id="IPR001199">
    <property type="entry name" value="Cyt_B5-like_heme/steroid-bd"/>
</dbReference>
<reference evidence="17" key="1">
    <citation type="submission" date="2020-03" db="EMBL/GenBank/DDBJ databases">
        <title>A high-quality chromosome-level genome assembly of a woody plant with both climbing and erect habits, Rhamnella rubrinervis.</title>
        <authorList>
            <person name="Lu Z."/>
            <person name="Yang Y."/>
            <person name="Zhu X."/>
            <person name="Sun Y."/>
        </authorList>
    </citation>
    <scope>NUCLEOTIDE SEQUENCE</scope>
    <source>
        <strain evidence="17">BYM</strain>
        <tissue evidence="17">Leaf</tissue>
    </source>
</reference>
<evidence type="ECO:0000256" key="13">
    <source>
        <dbReference type="ARBA" id="ARBA00038357"/>
    </source>
</evidence>
<dbReference type="FunFam" id="3.10.120.10:FF:000006">
    <property type="entry name" value="Membrane steroid-binding protein 1"/>
    <property type="match status" value="1"/>
</dbReference>
<keyword evidence="18" id="KW-1185">Reference proteome</keyword>
<evidence type="ECO:0000256" key="1">
    <source>
        <dbReference type="ARBA" id="ARBA00004236"/>
    </source>
</evidence>
<evidence type="ECO:0000256" key="8">
    <source>
        <dbReference type="ARBA" id="ARBA00022824"/>
    </source>
</evidence>
<evidence type="ECO:0000256" key="9">
    <source>
        <dbReference type="ARBA" id="ARBA00022989"/>
    </source>
</evidence>
<dbReference type="SUPFAM" id="SSF55856">
    <property type="entry name" value="Cytochrome b5-like heme/steroid binding domain"/>
    <property type="match status" value="1"/>
</dbReference>
<protein>
    <recommendedName>
        <fullName evidence="16">Cytochrome b5 heme-binding domain-containing protein</fullName>
    </recommendedName>
</protein>
<dbReference type="Pfam" id="PF00173">
    <property type="entry name" value="Cyt-b5"/>
    <property type="match status" value="1"/>
</dbReference>
<proteinExistence type="inferred from homology"/>
<feature type="domain" description="Cytochrome b5 heme-binding" evidence="16">
    <location>
        <begin position="87"/>
        <end position="183"/>
    </location>
</feature>
<keyword evidence="7" id="KW-0479">Metal-binding</keyword>
<evidence type="ECO:0000256" key="10">
    <source>
        <dbReference type="ARBA" id="ARBA00023004"/>
    </source>
</evidence>
<dbReference type="GO" id="GO:0005783">
    <property type="term" value="C:endoplasmic reticulum"/>
    <property type="evidence" value="ECO:0007669"/>
    <property type="project" value="UniProtKB-SubCell"/>
</dbReference>
<keyword evidence="6 15" id="KW-0812">Transmembrane</keyword>
<keyword evidence="10" id="KW-0408">Iron</keyword>
<feature type="region of interest" description="Disordered" evidence="14">
    <location>
        <begin position="65"/>
        <end position="84"/>
    </location>
</feature>
<dbReference type="AlphaFoldDB" id="A0A8K0E8S1"/>
<evidence type="ECO:0000256" key="6">
    <source>
        <dbReference type="ARBA" id="ARBA00022692"/>
    </source>
</evidence>
<keyword evidence="5" id="KW-0754">Steroid-binding</keyword>
<feature type="region of interest" description="Disordered" evidence="14">
    <location>
        <begin position="185"/>
        <end position="208"/>
    </location>
</feature>
<dbReference type="GO" id="GO:0005886">
    <property type="term" value="C:plasma membrane"/>
    <property type="evidence" value="ECO:0007669"/>
    <property type="project" value="UniProtKB-SubCell"/>
</dbReference>
<feature type="transmembrane region" description="Helical" evidence="15">
    <location>
        <begin position="12"/>
        <end position="33"/>
    </location>
</feature>
<sequence length="208" mass="23163">MGIYSEAMEEITWYTGLSPAAFFTIAALTVVVYKTVTSMFVSPEDFNKPPVAMSFNDNDSQSTHLLSNYLGGPSPTTTDPNQHLGDMTEQELRRYDGSDPDKPLLIAIKGQIYDVSSSRMFYGRGGPYAMFAGREASRALALLSFKPQDINGNLEDLGPEELQILEDWEFKFIEKYPKVGQLLVPDQQTQPAAADKEDQNHGSENLHE</sequence>
<feature type="compositionally biased region" description="Basic and acidic residues" evidence="14">
    <location>
        <begin position="194"/>
        <end position="208"/>
    </location>
</feature>
<evidence type="ECO:0000256" key="11">
    <source>
        <dbReference type="ARBA" id="ARBA00023121"/>
    </source>
</evidence>
<evidence type="ECO:0000259" key="16">
    <source>
        <dbReference type="SMART" id="SM01117"/>
    </source>
</evidence>
<comment type="caution">
    <text evidence="17">The sequence shown here is derived from an EMBL/GenBank/DDBJ whole genome shotgun (WGS) entry which is preliminary data.</text>
</comment>
<evidence type="ECO:0000313" key="17">
    <source>
        <dbReference type="EMBL" id="KAF3441494.1"/>
    </source>
</evidence>
<dbReference type="InterPro" id="IPR050577">
    <property type="entry name" value="MAPR/NEUFC/NENF-like"/>
</dbReference>
<keyword evidence="8" id="KW-0256">Endoplasmic reticulum</keyword>
<comment type="similarity">
    <text evidence="13">Belongs to the cytochrome b5 family. MAPR subfamily.</text>
</comment>
<dbReference type="EMBL" id="VOIH02000007">
    <property type="protein sequence ID" value="KAF3441494.1"/>
    <property type="molecule type" value="Genomic_DNA"/>
</dbReference>
<evidence type="ECO:0000313" key="18">
    <source>
        <dbReference type="Proteomes" id="UP000796880"/>
    </source>
</evidence>
<keyword evidence="12 15" id="KW-0472">Membrane</keyword>
<evidence type="ECO:0000256" key="4">
    <source>
        <dbReference type="ARBA" id="ARBA00022617"/>
    </source>
</evidence>
<organism evidence="17 18">
    <name type="scientific">Rhamnella rubrinervis</name>
    <dbReference type="NCBI Taxonomy" id="2594499"/>
    <lineage>
        <taxon>Eukaryota</taxon>
        <taxon>Viridiplantae</taxon>
        <taxon>Streptophyta</taxon>
        <taxon>Embryophyta</taxon>
        <taxon>Tracheophyta</taxon>
        <taxon>Spermatophyta</taxon>
        <taxon>Magnoliopsida</taxon>
        <taxon>eudicotyledons</taxon>
        <taxon>Gunneridae</taxon>
        <taxon>Pentapetalae</taxon>
        <taxon>rosids</taxon>
        <taxon>fabids</taxon>
        <taxon>Rosales</taxon>
        <taxon>Rhamnaceae</taxon>
        <taxon>rhamnoid group</taxon>
        <taxon>Rhamneae</taxon>
        <taxon>Rhamnella</taxon>
    </lineage>
</organism>
<accession>A0A8K0E8S1</accession>
<keyword evidence="11" id="KW-0446">Lipid-binding</keyword>
<dbReference type="GO" id="GO:0005496">
    <property type="term" value="F:steroid binding"/>
    <property type="evidence" value="ECO:0007669"/>
    <property type="project" value="UniProtKB-KW"/>
</dbReference>
<dbReference type="PANTHER" id="PTHR10281:SF72">
    <property type="entry name" value="NEUDESIN"/>
    <property type="match status" value="1"/>
</dbReference>
<name>A0A8K0E8S1_9ROSA</name>
<evidence type="ECO:0000256" key="3">
    <source>
        <dbReference type="ARBA" id="ARBA00022475"/>
    </source>
</evidence>
<evidence type="ECO:0000256" key="15">
    <source>
        <dbReference type="SAM" id="Phobius"/>
    </source>
</evidence>
<evidence type="ECO:0000256" key="14">
    <source>
        <dbReference type="SAM" id="MobiDB-lite"/>
    </source>
</evidence>
<dbReference type="OrthoDB" id="547796at2759"/>
<evidence type="ECO:0000256" key="12">
    <source>
        <dbReference type="ARBA" id="ARBA00023136"/>
    </source>
</evidence>
<evidence type="ECO:0000256" key="5">
    <source>
        <dbReference type="ARBA" id="ARBA00022665"/>
    </source>
</evidence>
<keyword evidence="9 15" id="KW-1133">Transmembrane helix</keyword>
<comment type="subcellular location">
    <subcellularLocation>
        <location evidence="1">Cell membrane</location>
    </subcellularLocation>
    <subcellularLocation>
        <location evidence="2">Endoplasmic reticulum</location>
    </subcellularLocation>
</comment>
<dbReference type="SMART" id="SM01117">
    <property type="entry name" value="Cyt-b5"/>
    <property type="match status" value="1"/>
</dbReference>
<dbReference type="PANTHER" id="PTHR10281">
    <property type="entry name" value="MEMBRANE-ASSOCIATED PROGESTERONE RECEPTOR COMPONENT-RELATED"/>
    <property type="match status" value="1"/>
</dbReference>
<dbReference type="GO" id="GO:0046872">
    <property type="term" value="F:metal ion binding"/>
    <property type="evidence" value="ECO:0007669"/>
    <property type="project" value="UniProtKB-KW"/>
</dbReference>
<gene>
    <name evidence="17" type="ORF">FNV43_RR15408</name>
</gene>
<evidence type="ECO:0000256" key="7">
    <source>
        <dbReference type="ARBA" id="ARBA00022723"/>
    </source>
</evidence>